<dbReference type="InterPro" id="IPR020846">
    <property type="entry name" value="MFS_dom"/>
</dbReference>
<dbReference type="InterPro" id="IPR011701">
    <property type="entry name" value="MFS"/>
</dbReference>
<feature type="transmembrane region" description="Helical" evidence="6">
    <location>
        <begin position="58"/>
        <end position="79"/>
    </location>
</feature>
<feature type="domain" description="Major facilitator superfamily (MFS) profile" evidence="7">
    <location>
        <begin position="24"/>
        <end position="444"/>
    </location>
</feature>
<evidence type="ECO:0000313" key="8">
    <source>
        <dbReference type="EMBL" id="MDT8904019.1"/>
    </source>
</evidence>
<proteinExistence type="predicted"/>
<feature type="transmembrane region" description="Helical" evidence="6">
    <location>
        <begin position="180"/>
        <end position="199"/>
    </location>
</feature>
<evidence type="ECO:0000256" key="5">
    <source>
        <dbReference type="ARBA" id="ARBA00023136"/>
    </source>
</evidence>
<keyword evidence="3 6" id="KW-0812">Transmembrane</keyword>
<feature type="transmembrane region" description="Helical" evidence="6">
    <location>
        <begin position="91"/>
        <end position="108"/>
    </location>
</feature>
<dbReference type="PIRSF" id="PIRSF002808">
    <property type="entry name" value="Hexose_phosphate_transp"/>
    <property type="match status" value="1"/>
</dbReference>
<name>A0ABU3P4R5_9FIRM</name>
<feature type="transmembrane region" description="Helical" evidence="6">
    <location>
        <begin position="316"/>
        <end position="335"/>
    </location>
</feature>
<dbReference type="InterPro" id="IPR000849">
    <property type="entry name" value="Sugar_P_transporter"/>
</dbReference>
<dbReference type="PROSITE" id="PS50850">
    <property type="entry name" value="MFS"/>
    <property type="match status" value="1"/>
</dbReference>
<dbReference type="EMBL" id="JAUOZS010000002">
    <property type="protein sequence ID" value="MDT8904019.1"/>
    <property type="molecule type" value="Genomic_DNA"/>
</dbReference>
<dbReference type="PANTHER" id="PTHR43826">
    <property type="entry name" value="GLUCOSE-6-PHOSPHATE EXCHANGER SLC37A4"/>
    <property type="match status" value="1"/>
</dbReference>
<feature type="transmembrane region" description="Helical" evidence="6">
    <location>
        <begin position="341"/>
        <end position="362"/>
    </location>
</feature>
<dbReference type="Pfam" id="PF07690">
    <property type="entry name" value="MFS_1"/>
    <property type="match status" value="1"/>
</dbReference>
<keyword evidence="2" id="KW-0813">Transport</keyword>
<reference evidence="8 9" key="1">
    <citation type="submission" date="2023-07" db="EMBL/GenBank/DDBJ databases">
        <title>The novel representative of Negativicutes class, Anaeroselena agilis gen. nov. sp. nov.</title>
        <authorList>
            <person name="Prokofeva M.I."/>
            <person name="Elcheninov A.G."/>
            <person name="Klyukina A."/>
            <person name="Kublanov I.V."/>
            <person name="Frolov E.N."/>
            <person name="Podosokorskaya O.A."/>
        </authorList>
    </citation>
    <scope>NUCLEOTIDE SEQUENCE [LARGE SCALE GENOMIC DNA]</scope>
    <source>
        <strain evidence="8 9">4137-cl</strain>
    </source>
</reference>
<feature type="transmembrane region" description="Helical" evidence="6">
    <location>
        <begin position="114"/>
        <end position="134"/>
    </location>
</feature>
<feature type="transmembrane region" description="Helical" evidence="6">
    <location>
        <begin position="250"/>
        <end position="273"/>
    </location>
</feature>
<evidence type="ECO:0000256" key="3">
    <source>
        <dbReference type="ARBA" id="ARBA00022692"/>
    </source>
</evidence>
<keyword evidence="4 6" id="KW-1133">Transmembrane helix</keyword>
<keyword evidence="9" id="KW-1185">Reference proteome</keyword>
<feature type="transmembrane region" description="Helical" evidence="6">
    <location>
        <begin position="146"/>
        <end position="168"/>
    </location>
</feature>
<gene>
    <name evidence="8" type="ORF">Q4T40_22525</name>
</gene>
<organism evidence="8 9">
    <name type="scientific">Anaeroselena agilis</name>
    <dbReference type="NCBI Taxonomy" id="3063788"/>
    <lineage>
        <taxon>Bacteria</taxon>
        <taxon>Bacillati</taxon>
        <taxon>Bacillota</taxon>
        <taxon>Negativicutes</taxon>
        <taxon>Acetonemataceae</taxon>
        <taxon>Anaeroselena</taxon>
    </lineage>
</organism>
<feature type="transmembrane region" description="Helical" evidence="6">
    <location>
        <begin position="285"/>
        <end position="304"/>
    </location>
</feature>
<sequence length="449" mass="48582">MLQDDGQSAWQLRVRELERRRWLVWVPVALAFLAAYFHRTATGVVADSLMRDFAIERAAELGVLSSIYFYTYAAMQLPAGILADFWGPRRTVTLALLMAAGGAVLFGASESMPALYAGRFLSSVGVGLLFVNLVKIYANWFRLREFGTMSGLTVLVGNAGSLLAATPLAFVVEALNWRAAFYLIAAYSLVMAAASWLIVRDRPADVGLPPVAAVEESEGVAASGSTMTGQYSVVACIRTVLGNRYTWPPFLAGTLVYSVFMTFLGVWGVPYFMQVYGMSRIEASNYMVAVVAGNMVGGPLIGFLSDRLGYRRWPYCGFVAMFLAVWLTLTVWNGGKPPVGALYPLVFMIGVGMSALTISVACAREVNPPHVAGIAAGFVNSGPFIGAALMQPIFGWVLDLHWQGAIENGVKVYPGSAWQSAFWLCAAVLAVGLALTLLIRETRCRARVD</sequence>
<dbReference type="Gene3D" id="1.20.1250.20">
    <property type="entry name" value="MFS general substrate transporter like domains"/>
    <property type="match status" value="2"/>
</dbReference>
<dbReference type="Proteomes" id="UP001254848">
    <property type="component" value="Unassembled WGS sequence"/>
</dbReference>
<comment type="caution">
    <text evidence="8">The sequence shown here is derived from an EMBL/GenBank/DDBJ whole genome shotgun (WGS) entry which is preliminary data.</text>
</comment>
<comment type="subcellular location">
    <subcellularLocation>
        <location evidence="1">Cell membrane</location>
        <topology evidence="1">Multi-pass membrane protein</topology>
    </subcellularLocation>
</comment>
<feature type="transmembrane region" description="Helical" evidence="6">
    <location>
        <begin position="21"/>
        <end position="38"/>
    </location>
</feature>
<evidence type="ECO:0000313" key="9">
    <source>
        <dbReference type="Proteomes" id="UP001254848"/>
    </source>
</evidence>
<feature type="transmembrane region" description="Helical" evidence="6">
    <location>
        <begin position="417"/>
        <end position="439"/>
    </location>
</feature>
<accession>A0ABU3P4R5</accession>
<dbReference type="PANTHER" id="PTHR43826:SF3">
    <property type="entry name" value="GLUCOSE-6-PHOSPHATE EXCHANGER SLC37A4"/>
    <property type="match status" value="1"/>
</dbReference>
<evidence type="ECO:0000256" key="4">
    <source>
        <dbReference type="ARBA" id="ARBA00022989"/>
    </source>
</evidence>
<evidence type="ECO:0000256" key="1">
    <source>
        <dbReference type="ARBA" id="ARBA00004651"/>
    </source>
</evidence>
<keyword evidence="5 6" id="KW-0472">Membrane</keyword>
<protein>
    <submittedName>
        <fullName evidence="8">MFS transporter</fullName>
    </submittedName>
</protein>
<evidence type="ECO:0000259" key="7">
    <source>
        <dbReference type="PROSITE" id="PS50850"/>
    </source>
</evidence>
<feature type="transmembrane region" description="Helical" evidence="6">
    <location>
        <begin position="374"/>
        <end position="397"/>
    </location>
</feature>
<evidence type="ECO:0000256" key="6">
    <source>
        <dbReference type="SAM" id="Phobius"/>
    </source>
</evidence>
<evidence type="ECO:0000256" key="2">
    <source>
        <dbReference type="ARBA" id="ARBA00022448"/>
    </source>
</evidence>
<dbReference type="SUPFAM" id="SSF103473">
    <property type="entry name" value="MFS general substrate transporter"/>
    <property type="match status" value="1"/>
</dbReference>
<dbReference type="InterPro" id="IPR036259">
    <property type="entry name" value="MFS_trans_sf"/>
</dbReference>
<dbReference type="InterPro" id="IPR051337">
    <property type="entry name" value="OPA_Antiporter"/>
</dbReference>
<dbReference type="RefSeq" id="WP_413782580.1">
    <property type="nucleotide sequence ID" value="NZ_JAUOZS010000002.1"/>
</dbReference>